<dbReference type="InterPro" id="IPR014942">
    <property type="entry name" value="AbiEii"/>
</dbReference>
<evidence type="ECO:0000313" key="2">
    <source>
        <dbReference type="Proteomes" id="UP000193553"/>
    </source>
</evidence>
<dbReference type="Proteomes" id="UP000193553">
    <property type="component" value="Unassembled WGS sequence"/>
</dbReference>
<name>A0A1X3G5X3_9BRAD</name>
<protein>
    <recommendedName>
        <fullName evidence="3">Nucleotidyl transferase AbiEii toxin, Type IV TA system</fullName>
    </recommendedName>
</protein>
<organism evidence="1 2">
    <name type="scientific">Bradyrhizobium canariense</name>
    <dbReference type="NCBI Taxonomy" id="255045"/>
    <lineage>
        <taxon>Bacteria</taxon>
        <taxon>Pseudomonadati</taxon>
        <taxon>Pseudomonadota</taxon>
        <taxon>Alphaproteobacteria</taxon>
        <taxon>Hyphomicrobiales</taxon>
        <taxon>Nitrobacteraceae</taxon>
        <taxon>Bradyrhizobium</taxon>
    </lineage>
</organism>
<reference evidence="1 2" key="1">
    <citation type="submission" date="2017-03" db="EMBL/GenBank/DDBJ databases">
        <title>Whole genome sequences of fourteen strains of Bradyrhizobium canariense and one strain of Bradyrhizobium japonicum isolated from Lupinus (Papilionoideae: Genisteae) species in Algeria.</title>
        <authorList>
            <person name="Crovadore J."/>
            <person name="Chekireb D."/>
            <person name="Brachmann A."/>
            <person name="Chablais R."/>
            <person name="Cochard B."/>
            <person name="Lefort F."/>
        </authorList>
    </citation>
    <scope>NUCLEOTIDE SEQUENCE [LARGE SCALE GENOMIC DNA]</scope>
    <source>
        <strain evidence="1 2">UBMA195</strain>
    </source>
</reference>
<dbReference type="RefSeq" id="WP_085357385.1">
    <property type="nucleotide sequence ID" value="NZ_NAFD01000139.1"/>
</dbReference>
<evidence type="ECO:0000313" key="1">
    <source>
        <dbReference type="EMBL" id="OSJ18332.1"/>
    </source>
</evidence>
<evidence type="ECO:0008006" key="3">
    <source>
        <dbReference type="Google" id="ProtNLM"/>
    </source>
</evidence>
<sequence>MRKPLKNVPASVRARLLNLAKERNEPFDLLLTQYALGRLLYRLSISNYKDKFVLKGAMLLRHWLDDPHRPTRDLDLLGFGESDPQLTLGFFREIGSIQADDGVTFDTGTLEVDTVRDDSGYSGLRLKCYATIDGARVRIVVDIGYGDATEPGLNQIELRPLLDQPAPKLRAYPPETVIAEKLQAMVHLGLANTRLKDFYDIWVLARTYEFKDNRLARAIRATFDRRKTQIPTERPDALSETFANDPTKIQQWTAFIQDVAIDPGALKGVVETLAAFLMPHAEAARKLQG</sequence>
<dbReference type="AlphaFoldDB" id="A0A1X3G5X3"/>
<gene>
    <name evidence="1" type="ORF">BSZ18_02425</name>
</gene>
<comment type="caution">
    <text evidence="1">The sequence shown here is derived from an EMBL/GenBank/DDBJ whole genome shotgun (WGS) entry which is preliminary data.</text>
</comment>
<proteinExistence type="predicted"/>
<dbReference type="Pfam" id="PF08843">
    <property type="entry name" value="AbiEii"/>
    <property type="match status" value="1"/>
</dbReference>
<dbReference type="EMBL" id="NAFI01000131">
    <property type="protein sequence ID" value="OSJ18332.1"/>
    <property type="molecule type" value="Genomic_DNA"/>
</dbReference>
<accession>A0A1X3G5X3</accession>
<dbReference type="OrthoDB" id="9808443at2"/>